<accession>A0A6F8YDR7</accession>
<evidence type="ECO:0000313" key="3">
    <source>
        <dbReference type="Proteomes" id="UP000503011"/>
    </source>
</evidence>
<dbReference type="InterPro" id="IPR007278">
    <property type="entry name" value="DUF397"/>
</dbReference>
<name>A0A6F8YDR7_9ACTN</name>
<gene>
    <name evidence="2" type="ORF">Psuf_014140</name>
</gene>
<dbReference type="KEGG" id="psuu:Psuf_014140"/>
<feature type="domain" description="DUF397" evidence="1">
    <location>
        <begin position="18"/>
        <end position="67"/>
    </location>
</feature>
<dbReference type="Pfam" id="PF04149">
    <property type="entry name" value="DUF397"/>
    <property type="match status" value="1"/>
</dbReference>
<dbReference type="AlphaFoldDB" id="A0A6F8YDR7"/>
<proteinExistence type="predicted"/>
<dbReference type="Proteomes" id="UP000503011">
    <property type="component" value="Chromosome"/>
</dbReference>
<reference evidence="2 3" key="1">
    <citation type="submission" date="2020-03" db="EMBL/GenBank/DDBJ databases">
        <title>Whole genome shotgun sequence of Phytohabitans suffuscus NBRC 105367.</title>
        <authorList>
            <person name="Komaki H."/>
            <person name="Tamura T."/>
        </authorList>
    </citation>
    <scope>NUCLEOTIDE SEQUENCE [LARGE SCALE GENOMIC DNA]</scope>
    <source>
        <strain evidence="2 3">NBRC 105367</strain>
    </source>
</reference>
<dbReference type="EMBL" id="AP022871">
    <property type="protein sequence ID" value="BCB84101.1"/>
    <property type="molecule type" value="Genomic_DNA"/>
</dbReference>
<sequence length="76" mass="8168">MAYGRCPPPMTKPDMALLAWTKSSLSGDSGSCVEIARAPELVFVRDSRDPTGPALTFTRSAWRAFVTDPPSVENPG</sequence>
<reference evidence="2 3" key="2">
    <citation type="submission" date="2020-03" db="EMBL/GenBank/DDBJ databases">
        <authorList>
            <person name="Ichikawa N."/>
            <person name="Kimura A."/>
            <person name="Kitahashi Y."/>
            <person name="Uohara A."/>
        </authorList>
    </citation>
    <scope>NUCLEOTIDE SEQUENCE [LARGE SCALE GENOMIC DNA]</scope>
    <source>
        <strain evidence="2 3">NBRC 105367</strain>
    </source>
</reference>
<organism evidence="2 3">
    <name type="scientific">Phytohabitans suffuscus</name>
    <dbReference type="NCBI Taxonomy" id="624315"/>
    <lineage>
        <taxon>Bacteria</taxon>
        <taxon>Bacillati</taxon>
        <taxon>Actinomycetota</taxon>
        <taxon>Actinomycetes</taxon>
        <taxon>Micromonosporales</taxon>
        <taxon>Micromonosporaceae</taxon>
    </lineage>
</organism>
<keyword evidence="3" id="KW-1185">Reference proteome</keyword>
<protein>
    <recommendedName>
        <fullName evidence="1">DUF397 domain-containing protein</fullName>
    </recommendedName>
</protein>
<evidence type="ECO:0000259" key="1">
    <source>
        <dbReference type="Pfam" id="PF04149"/>
    </source>
</evidence>
<evidence type="ECO:0000313" key="2">
    <source>
        <dbReference type="EMBL" id="BCB84101.1"/>
    </source>
</evidence>